<dbReference type="GO" id="GO:0048205">
    <property type="term" value="P:COPI coating of Golgi vesicle"/>
    <property type="evidence" value="ECO:0007669"/>
    <property type="project" value="TreeGrafter"/>
</dbReference>
<protein>
    <recommendedName>
        <fullName evidence="7">Arf-GAP domain-containing protein</fullName>
    </recommendedName>
</protein>
<dbReference type="PROSITE" id="PS50115">
    <property type="entry name" value="ARFGAP"/>
    <property type="match status" value="1"/>
</dbReference>
<evidence type="ECO:0000313" key="8">
    <source>
        <dbReference type="EMBL" id="WWC85484.1"/>
    </source>
</evidence>
<dbReference type="Gene3D" id="1.10.220.150">
    <property type="entry name" value="Arf GTPase activating protein"/>
    <property type="match status" value="1"/>
</dbReference>
<feature type="compositionally biased region" description="Basic and acidic residues" evidence="6">
    <location>
        <begin position="356"/>
        <end position="368"/>
    </location>
</feature>
<feature type="compositionally biased region" description="Low complexity" evidence="6">
    <location>
        <begin position="166"/>
        <end position="183"/>
    </location>
</feature>
<proteinExistence type="predicted"/>
<dbReference type="GO" id="GO:0000139">
    <property type="term" value="C:Golgi membrane"/>
    <property type="evidence" value="ECO:0007669"/>
    <property type="project" value="GOC"/>
</dbReference>
<feature type="compositionally biased region" description="Low complexity" evidence="6">
    <location>
        <begin position="306"/>
        <end position="323"/>
    </location>
</feature>
<keyword evidence="3 5" id="KW-0863">Zinc-finger</keyword>
<dbReference type="Proteomes" id="UP001355207">
    <property type="component" value="Chromosome 1"/>
</dbReference>
<feature type="region of interest" description="Disordered" evidence="6">
    <location>
        <begin position="405"/>
        <end position="437"/>
    </location>
</feature>
<feature type="region of interest" description="Disordered" evidence="6">
    <location>
        <begin position="136"/>
        <end position="378"/>
    </location>
</feature>
<dbReference type="InterPro" id="IPR038508">
    <property type="entry name" value="ArfGAP_dom_sf"/>
</dbReference>
<gene>
    <name evidence="8" type="ORF">L201_000348</name>
</gene>
<dbReference type="PANTHER" id="PTHR45686">
    <property type="entry name" value="ADP-RIBOSYLATION FACTOR GTPASE ACTIVATING PROTEIN 3, ISOFORM H-RELATED"/>
    <property type="match status" value="1"/>
</dbReference>
<dbReference type="SMART" id="SM00105">
    <property type="entry name" value="ArfGap"/>
    <property type="match status" value="1"/>
</dbReference>
<dbReference type="InterPro" id="IPR001164">
    <property type="entry name" value="ArfGAP_dom"/>
</dbReference>
<keyword evidence="1" id="KW-0343">GTPase activation</keyword>
<name>A0AAX4JJ66_9TREE</name>
<evidence type="ECO:0000256" key="4">
    <source>
        <dbReference type="ARBA" id="ARBA00022833"/>
    </source>
</evidence>
<evidence type="ECO:0000256" key="1">
    <source>
        <dbReference type="ARBA" id="ARBA00022468"/>
    </source>
</evidence>
<dbReference type="Pfam" id="PF01412">
    <property type="entry name" value="ArfGap"/>
    <property type="match status" value="1"/>
</dbReference>
<dbReference type="GeneID" id="91091020"/>
<dbReference type="RefSeq" id="XP_066072247.1">
    <property type="nucleotide sequence ID" value="XM_066216150.1"/>
</dbReference>
<dbReference type="CDD" id="cd08831">
    <property type="entry name" value="ArfGap_ArfGap2_3_like"/>
    <property type="match status" value="1"/>
</dbReference>
<reference evidence="8 9" key="1">
    <citation type="submission" date="2024-01" db="EMBL/GenBank/DDBJ databases">
        <title>Comparative genomics of Cryptococcus and Kwoniella reveals pathogenesis evolution and contrasting modes of karyotype evolution via chromosome fusion or intercentromeric recombination.</title>
        <authorList>
            <person name="Coelho M.A."/>
            <person name="David-Palma M."/>
            <person name="Shea T."/>
            <person name="Bowers K."/>
            <person name="McGinley-Smith S."/>
            <person name="Mohammad A.W."/>
            <person name="Gnirke A."/>
            <person name="Yurkov A.M."/>
            <person name="Nowrousian M."/>
            <person name="Sun S."/>
            <person name="Cuomo C.A."/>
            <person name="Heitman J."/>
        </authorList>
    </citation>
    <scope>NUCLEOTIDE SEQUENCE [LARGE SCALE GENOMIC DNA]</scope>
    <source>
        <strain evidence="8 9">CBS 6074</strain>
    </source>
</reference>
<evidence type="ECO:0000313" key="9">
    <source>
        <dbReference type="Proteomes" id="UP001355207"/>
    </source>
</evidence>
<feature type="compositionally biased region" description="Low complexity" evidence="6">
    <location>
        <begin position="200"/>
        <end position="241"/>
    </location>
</feature>
<dbReference type="PANTHER" id="PTHR45686:SF4">
    <property type="entry name" value="ADP-RIBOSYLATION FACTOR GTPASE ACTIVATING PROTEIN 3, ISOFORM H"/>
    <property type="match status" value="1"/>
</dbReference>
<dbReference type="PRINTS" id="PR00405">
    <property type="entry name" value="REVINTRACTNG"/>
</dbReference>
<keyword evidence="2" id="KW-0479">Metal-binding</keyword>
<keyword evidence="9" id="KW-1185">Reference proteome</keyword>
<dbReference type="AlphaFoldDB" id="A0AAX4JJ66"/>
<dbReference type="EMBL" id="CP144098">
    <property type="protein sequence ID" value="WWC85484.1"/>
    <property type="molecule type" value="Genomic_DNA"/>
</dbReference>
<evidence type="ECO:0000256" key="2">
    <source>
        <dbReference type="ARBA" id="ARBA00022723"/>
    </source>
</evidence>
<evidence type="ECO:0000256" key="5">
    <source>
        <dbReference type="PROSITE-ProRule" id="PRU00288"/>
    </source>
</evidence>
<dbReference type="GO" id="GO:0005096">
    <property type="term" value="F:GTPase activator activity"/>
    <property type="evidence" value="ECO:0007669"/>
    <property type="project" value="UniProtKB-KW"/>
</dbReference>
<organism evidence="8 9">
    <name type="scientific">Kwoniella dendrophila CBS 6074</name>
    <dbReference type="NCBI Taxonomy" id="1295534"/>
    <lineage>
        <taxon>Eukaryota</taxon>
        <taxon>Fungi</taxon>
        <taxon>Dikarya</taxon>
        <taxon>Basidiomycota</taxon>
        <taxon>Agaricomycotina</taxon>
        <taxon>Tremellomycetes</taxon>
        <taxon>Tremellales</taxon>
        <taxon>Cryptococcaceae</taxon>
        <taxon>Kwoniella</taxon>
    </lineage>
</organism>
<feature type="compositionally biased region" description="Gly residues" evidence="6">
    <location>
        <begin position="242"/>
        <end position="251"/>
    </location>
</feature>
<keyword evidence="4" id="KW-0862">Zinc</keyword>
<dbReference type="SUPFAM" id="SSF57863">
    <property type="entry name" value="ArfGap/RecO-like zinc finger"/>
    <property type="match status" value="1"/>
</dbReference>
<evidence type="ECO:0000256" key="3">
    <source>
        <dbReference type="ARBA" id="ARBA00022771"/>
    </source>
</evidence>
<feature type="domain" description="Arf-GAP" evidence="7">
    <location>
        <begin position="9"/>
        <end position="131"/>
    </location>
</feature>
<evidence type="ECO:0000256" key="6">
    <source>
        <dbReference type="SAM" id="MobiDB-lite"/>
    </source>
</evidence>
<accession>A0AAX4JJ66</accession>
<evidence type="ECO:0000259" key="7">
    <source>
        <dbReference type="PROSITE" id="PS50115"/>
    </source>
</evidence>
<feature type="compositionally biased region" description="Basic and acidic residues" evidence="6">
    <location>
        <begin position="264"/>
        <end position="303"/>
    </location>
</feature>
<dbReference type="GO" id="GO:0008270">
    <property type="term" value="F:zinc ion binding"/>
    <property type="evidence" value="ECO:0007669"/>
    <property type="project" value="UniProtKB-KW"/>
</dbReference>
<feature type="compositionally biased region" description="Polar residues" evidence="6">
    <location>
        <begin position="341"/>
        <end position="353"/>
    </location>
</feature>
<sequence length="487" mass="52010">MDPTKAQTTATFAHLKAQKANKQCFDCGAKNPTWTSVTFGIYLCLDCSSVHRNLGVHISFVRSTNLDSWSLQQLRTLKVGGNGPIREFFTKHGGANLLPPANSDARGRYTSRQAGLYKEELARRIAEDATRNPHGIHIDGLELTPMASPSKAAGGDDDFFSSWDKPSPATSKPASPAPAGSKPTGPPSIGMKPPTTTGPRTISSSSLRTSATGSGSTRPIASSRLSSSTTPSTSTSGTTSSVGGGRLGGKLGAKKAVTTINFEEAQRKALEEEERIKRLGYDKKKEEEEAKALKEREAEERRKQQAASSSRSSTPLSSANTSSARREESKPAPVKLGFGQTVGQAAPAQTKSRAAQVDDVHAARDKFGNQKGISSDMYFGRGTYDPQAANEAQSRLRDFQGATAISSNAYFGRPEEDDDDEYGNGGGPHNNGDSLMDNETIQGLERGLRDMAGRVMANPDVQNLGDQLRMGALKLSDYLSSFEGQGR</sequence>
<dbReference type="InterPro" id="IPR037278">
    <property type="entry name" value="ARFGAP/RecO"/>
</dbReference>